<protein>
    <recommendedName>
        <fullName evidence="3">Glycosyl transferase family 2</fullName>
    </recommendedName>
</protein>
<dbReference type="AlphaFoldDB" id="A0A5S4YAY1"/>
<organism evidence="1 2">
    <name type="scientific">Bradyrhizobium hipponense</name>
    <dbReference type="NCBI Taxonomy" id="2605638"/>
    <lineage>
        <taxon>Bacteria</taxon>
        <taxon>Pseudomonadati</taxon>
        <taxon>Pseudomonadota</taxon>
        <taxon>Alphaproteobacteria</taxon>
        <taxon>Hyphomicrobiales</taxon>
        <taxon>Nitrobacteraceae</taxon>
        <taxon>Bradyrhizobium</taxon>
    </lineage>
</organism>
<name>A0A5S4YAY1_9BRAD</name>
<dbReference type="InterPro" id="IPR029044">
    <property type="entry name" value="Nucleotide-diphossugar_trans"/>
</dbReference>
<evidence type="ECO:0000313" key="2">
    <source>
        <dbReference type="Proteomes" id="UP000324797"/>
    </source>
</evidence>
<dbReference type="Pfam" id="PF13704">
    <property type="entry name" value="Glyco_tranf_2_4"/>
    <property type="match status" value="1"/>
</dbReference>
<sequence>MELLARAAAAGRRSGPWDALQESIETDQAAVALSMPTRLRPKQRPGPVIHRIDTRPLDIGADEIVAVGKLRNEMLRLPDFLRHHRRLGVRRFLAIDDHSDDGTREFLLDQPDVHVFEIREPFAESRGGARWTSAVLDQFAPGRWALTLDADELFVYPGCETFDLRWLCRYLESAGADCMTAEMIDMYPRVLGGSERYRAGESLVAFCPYFDSDTYVKRRRRGFPTNYLIGGARARLFYDESMPLKIALYDALVRLLEPYGLARLLPAVNITRWEPPLLTKVPLARWLPGRRYIAAGHLMAPRGKPGDVTGALLHFKFLHDFTDKVAAAVREGNYYRGSVEYKRYAERLAQDQSFELTYPKSRIYQSSDDIVSCGLMRFSPAYQAAMR</sequence>
<dbReference type="EMBL" id="VSTH01000172">
    <property type="protein sequence ID" value="TYO61576.1"/>
    <property type="molecule type" value="Genomic_DNA"/>
</dbReference>
<gene>
    <name evidence="1" type="ORF">FXV83_37405</name>
</gene>
<evidence type="ECO:0000313" key="1">
    <source>
        <dbReference type="EMBL" id="TYO61576.1"/>
    </source>
</evidence>
<dbReference type="SUPFAM" id="SSF53448">
    <property type="entry name" value="Nucleotide-diphospho-sugar transferases"/>
    <property type="match status" value="1"/>
</dbReference>
<reference evidence="1 2" key="1">
    <citation type="submission" date="2019-08" db="EMBL/GenBank/DDBJ databases">
        <title>Bradyrhizobium hipponensis sp. nov., a rhizobium isolated from a Lupinus angustifolius root nodule in Tunisia.</title>
        <authorList>
            <person name="Off K."/>
            <person name="Rejili M."/>
            <person name="Mars M."/>
            <person name="Brachmann A."/>
            <person name="Marin M."/>
        </authorList>
    </citation>
    <scope>NUCLEOTIDE SEQUENCE [LARGE SCALE GENOMIC DNA]</scope>
    <source>
        <strain evidence="2">aSej3</strain>
    </source>
</reference>
<proteinExistence type="predicted"/>
<dbReference type="RefSeq" id="WP_148744757.1">
    <property type="nucleotide sequence ID" value="NZ_VSTH01000172.1"/>
</dbReference>
<comment type="caution">
    <text evidence="1">The sequence shown here is derived from an EMBL/GenBank/DDBJ whole genome shotgun (WGS) entry which is preliminary data.</text>
</comment>
<accession>A0A5S4YAY1</accession>
<keyword evidence="2" id="KW-1185">Reference proteome</keyword>
<dbReference type="Proteomes" id="UP000324797">
    <property type="component" value="Unassembled WGS sequence"/>
</dbReference>
<evidence type="ECO:0008006" key="3">
    <source>
        <dbReference type="Google" id="ProtNLM"/>
    </source>
</evidence>